<proteinExistence type="inferred from homology"/>
<protein>
    <recommendedName>
        <fullName evidence="9">Vacuolar protein sorting-associated protein 13 VPS13 adaptor binding domain-containing protein</fullName>
    </recommendedName>
</protein>
<keyword evidence="8" id="KW-1185">Reference proteome</keyword>
<accession>A0AAV7F5X2</accession>
<feature type="domain" description="Vacuolar protein sorting-associated protein 13 VPS13 adaptor binding" evidence="5">
    <location>
        <begin position="2028"/>
        <end position="2321"/>
    </location>
</feature>
<sequence>MFEGLVRQLLEGFLGSHVKNFEPDQLKVRLLKEKLVKLEKLELIPEAFDYLQLPFALKEGRIGSLSIEFLWKRHKPIKIVIKDVTICIGKRDECEWSFESIERREFAAKNAKLAAAELAKLSRRVSDNQAGQIFSSFISAKILDGIQVSIQNVCVQFTDGHNDLTSIRFGLRLSNLELKQNSVGSYSLKILGLAFYCNSLDELDDVGDSEPCYDQSFDSAKYEYMLEPFDATVSLVVNKSGKLDEGIPQYSISAELTGLVMLLNETQLRHILIFIDYLGMSAIREKYARYRPWKHPRKVSGWERVWWHYAQESVLLDVRKKLWKTSWSKFGQRINYRRKYVELYMEKLAFLFGEQSVSEGSLQKLEQMEKESDVDDILTYRAIAESRRQESSSNIKTLTIRNLDAAQEKQQPDDKTSNKQRGWLNWLSLGMLGAAGTVNCSQFSGVVPDEIVKDIFEATDFHPGASFDGGTGIIKDKLYLSSIKFSIHQIVSKLRSKTCDREIVHLICYGVITEYKVWEDAAEIVSSVKSMEMVNPCSGGLMFNKRKDLFADESSLVKEAAPFVSFQVKSTPINSESEVSVKVVFQPFELDYDPDVLRHALDTYHVLRSIQFQSERVLSSLNRFEDHRSRLISKAEYVFLSRKKISVDVSFSNISIKIPWRSQDSQSLTMVLDLGDLIIQSIPGGISFCLTNEDQFNYLLNSNLTSEKIFAGLQLKDLYNYFKVKLTNSEVKMFMPHIPEAVIIVENFGASVTFASCLFQDECTLKNVEVSCDVDSLGAHFSTSIYDALIKMGSCLELALASKTQAIDSSNVFKYFLSLHLSRVVLDVHLEDKTEESLLVAFSIDSLSIRCSQEEYLECWICMKVMEVNACSSTRRCAPLVLCSCRNSCAISPSKDVDLDIASEVCTENKSSADGCFLLHYESWKCAYTISLSNMDIHCYPRIIGLLRVFFGEISELGGFSSSYSIDNFMEPCSEIDECGIMSRSVLKFGFSNYYENGSNRSASIPVGSFPFVTISKKRSVDLDRSLILAPLEWRRNSSVKSRNTVRGQKCNVWKRSKKGDILQEKSVLAEYSHGRDLCLLDFNVNDIKAHFHDSSCIVGSLTVPAASCLIFSEGPNCWDVLASVDGLQLSSSWSIPSIHDIIWGPVLSEVSPILNLRIKKRNDEAPASSLEIYIAVQHVCCILSPDYLAILIGYFSLSDWKWDPDEPVPDDLSDDQSITPVYKVEVLDSSVVIPINGVTWHTLQLGLQQLCCSLVLKGIPKDALEGIPKECVILADHIADRIHRVNVFGDGLSLSLMFLDAVGKLDQSHLVRSVPLISELNADLWIRIPIISKHSSGADSSPSSVMMTADVCQLIAEEKYFLSGLESLIKIIDELCMVGRYSKIFVSDILRFRQSKKGLKVDINENSDGTVTKIKFHANAFSVKLTQSGKGESELSRLVAEAEMKLSLAVTLDNDVPTCLDATLSGLSLYSFHNSVILVSCSSSDEISSCLDIHFFKSDRGLDELLVATQSLNCWLQLSDWNELITLIGLFTEPSARNSSNINSSEGTSKGSILKDGKPQCMPSSLLTIEPDESNLIVKSENISITFHFPLFVEESQNDCGHQTSHLHRQKHSGSTGKNCKSVAFSLYSRSIEAIVSERLVKIRSSVDKIDGMLEATATGYTSSLPFFQIMQVNLTGEVCKEFPQLSFELFVGTVNLWVSHQILYFWHGVTFKNSEKVGSAQVPSCVTAFKLRLKKASLLLSDGRWSCNGPLLEILVKNLVTEVSSVEGDLETLVDGDLLVYYNNIHKVMWEPFVEPWSFQLKLEQKNVVNALMNKYIVTDIHLRSRVQLNLNITEPLIETLFRGNEIIQDSLHQIGLHHHFEDGATLVSHAIDSMHARRYAPYMLKNDTSVPLLFWVSSSSGCEDDIDTVAMNKGSLVQPGSSVPIYINQSPKELLHHRPTHSTEKLNEKKLTGVSHHMISVQLDGTSGPSQPMSMDLVGLRYFEVDFSQPTDILEVDMVRDSVENKRKIEERSKAGLSGGFVVPVVFEVSIQQHSKLIRLYSTVVLLNATSMPLELRFDIPFGVSPMVLDPIFPGKEFPLPVHLAESGRMRWRPLGTDYLWSEAHALSNILSQENRSGILRSFVCYPSNPSTGPFRCCISIQDINLPKSSDLKKFLSHHVLENVTEFFQADKLKNQFIRQVRLTTPFIVKSYLPKALSLIIEIGGVTESLFLSEVDTVSVYHIDSTHDLGIVIHMDSYKHTVVKFPRAEVFSTIAKSIDTKFSLVEALTFFPEGHNGPLCITVEKIMDAVSGSRALHISVPFLLYNCSGIDLVVSAYTNEKVGSNFILPSCYRSLWQAKQLGEKHGLALVTSENEIVARSPDFKSTYFTSRNHLNMSSADCVSNRNMICNENLPWKKLKSGSELLESVDNSNAEAHMYSPPFNCAASELMIRLSTHLPGHLSLSNQSSIWSTPFFLVSPAGSTIVAVPQPSTNGAFLVSVTSRPVVETFSARTRSVTFQPRYVISNASSREICFKQKGTEFFYRLEVGQHSHLHWADMTRELLVSIRFNEPGWDWSGSFLPDQLGDAQVKMRNYVSAALDMVRVEVQNANESIGDENIVGSSNGNSGTHLILLSDDNTGYMPYRIDNFTMEKLRIYQQKCETFETIVHSYSSSPYAWDEPCYPHRLIVEVPGERVLGSYNLDDVMECIHVHLPQTSEKPQRKLLLSIHAEGAMKVLSVVDSTHHVPRDVKVANLRGMKDKKKQDVMEKVADFTERITLHLSFIGISVINSSPQELVFACARDAKIEFQQSVNQQKFSFQVFSLQIDNQLRDAVYPVVLTFDHEHRGNLPIQSKNSQETIIVKFENASPIISETAQEPVICCTTAKWRNKNSSFISFEYINLRLAPVRIELEEQVVLNLFNFSRFVSSRIRSRNLKHSNSDLQILNSVISFNDHLENQIRCQRLPSVTPIGAPCQQIFLLARKQKKIYVEVLGVAPIKLTVSFSSRPWARRDGHMVADSLVLIGNTAFQRGLMALVNIEGAPIYLKQLTIAHHLASWDSIQEILVRHYTRQLLHEIYKVFGSAGVIGNPMGFARNVGLGIKDFLSVPAKGVLQSPTGLITGMAQGTKSLVNNTVYAVSNAATQFSKAAHQGIVAFTFDDQAVAKQQKKLDSHSGVLNEFLEGLTGFLQSPIKGAEKHGLPGVLSGIALGAAGLVARPVASILEVAGKTAQSIRNRSGPYPNRFRVRLPRPLARELPLLPYSWEEAIGIFMLLEAEESKFKDEIFVMCKALKLPGKFIVITERMFIIFSSSSLVGFGLPEFPGIADPDWVIEVVIGLEGVIHIDREEAVVNVVVKNPETLSKHQHTRRSSMRTRGWASPCSLPISQTSIELSNPEEAEDVLQTLRKMIELGKGQHWGAHILHRTTIR</sequence>
<evidence type="ECO:0000259" key="5">
    <source>
        <dbReference type="Pfam" id="PF25036"/>
    </source>
</evidence>
<feature type="domain" description="Chorein N-terminal" evidence="4">
    <location>
        <begin position="1"/>
        <end position="178"/>
    </location>
</feature>
<comment type="caution">
    <text evidence="7">The sequence shown here is derived from an EMBL/GenBank/DDBJ whole genome shotgun (WGS) entry which is preliminary data.</text>
</comment>
<keyword evidence="3" id="KW-0445">Lipid transport</keyword>
<keyword evidence="2" id="KW-0813">Transport</keyword>
<gene>
    <name evidence="7" type="ORF">H6P81_008140</name>
</gene>
<comment type="similarity">
    <text evidence="1">Belongs to the VPS13 family.</text>
</comment>
<dbReference type="PANTHER" id="PTHR16166:SF143">
    <property type="entry name" value="PROTEIN SORTING-ASSOCIATED PROTEIN, PUTATIVE (DUF1162)-RELATED"/>
    <property type="match status" value="1"/>
</dbReference>
<dbReference type="Pfam" id="PF12624">
    <property type="entry name" value="VPS13_N"/>
    <property type="match status" value="2"/>
</dbReference>
<dbReference type="GO" id="GO:0045053">
    <property type="term" value="P:protein retention in Golgi apparatus"/>
    <property type="evidence" value="ECO:0007669"/>
    <property type="project" value="TreeGrafter"/>
</dbReference>
<dbReference type="GO" id="GO:0006623">
    <property type="term" value="P:protein targeting to vacuole"/>
    <property type="evidence" value="ECO:0007669"/>
    <property type="project" value="TreeGrafter"/>
</dbReference>
<feature type="domain" description="Vacuolar protein sorting-associated protein 13 VPS13 adaptor binding" evidence="5">
    <location>
        <begin position="2419"/>
        <end position="2664"/>
    </location>
</feature>
<organism evidence="7 8">
    <name type="scientific">Aristolochia fimbriata</name>
    <name type="common">White veined hardy Dutchman's pipe vine</name>
    <dbReference type="NCBI Taxonomy" id="158543"/>
    <lineage>
        <taxon>Eukaryota</taxon>
        <taxon>Viridiplantae</taxon>
        <taxon>Streptophyta</taxon>
        <taxon>Embryophyta</taxon>
        <taxon>Tracheophyta</taxon>
        <taxon>Spermatophyta</taxon>
        <taxon>Magnoliopsida</taxon>
        <taxon>Magnoliidae</taxon>
        <taxon>Piperales</taxon>
        <taxon>Aristolochiaceae</taxon>
        <taxon>Aristolochia</taxon>
    </lineage>
</organism>
<dbReference type="InterPro" id="IPR026854">
    <property type="entry name" value="VPS13_N"/>
</dbReference>
<evidence type="ECO:0000313" key="8">
    <source>
        <dbReference type="Proteomes" id="UP000825729"/>
    </source>
</evidence>
<evidence type="ECO:0000256" key="1">
    <source>
        <dbReference type="ARBA" id="ARBA00006545"/>
    </source>
</evidence>
<evidence type="ECO:0000313" key="7">
    <source>
        <dbReference type="EMBL" id="KAG9455236.1"/>
    </source>
</evidence>
<dbReference type="EMBL" id="JAINDJ010000003">
    <property type="protein sequence ID" value="KAG9455236.1"/>
    <property type="molecule type" value="Genomic_DNA"/>
</dbReference>
<dbReference type="PANTHER" id="PTHR16166">
    <property type="entry name" value="VACUOLAR PROTEIN SORTING-ASSOCIATED PROTEIN VPS13"/>
    <property type="match status" value="1"/>
</dbReference>
<evidence type="ECO:0000259" key="6">
    <source>
        <dbReference type="Pfam" id="PF25037"/>
    </source>
</evidence>
<dbReference type="Proteomes" id="UP000825729">
    <property type="component" value="Unassembled WGS sequence"/>
</dbReference>
<dbReference type="InterPro" id="IPR026847">
    <property type="entry name" value="VPS13"/>
</dbReference>
<dbReference type="InterPro" id="IPR056748">
    <property type="entry name" value="VPS13-like_C"/>
</dbReference>
<reference evidence="7 8" key="1">
    <citation type="submission" date="2021-07" db="EMBL/GenBank/DDBJ databases">
        <title>The Aristolochia fimbriata genome: insights into angiosperm evolution, floral development and chemical biosynthesis.</title>
        <authorList>
            <person name="Jiao Y."/>
        </authorList>
    </citation>
    <scope>NUCLEOTIDE SEQUENCE [LARGE SCALE GENOMIC DNA]</scope>
    <source>
        <strain evidence="7">IBCAS-2021</strain>
        <tissue evidence="7">Leaf</tissue>
    </source>
</reference>
<dbReference type="Pfam" id="PF25036">
    <property type="entry name" value="VPS13_VAB"/>
    <property type="match status" value="2"/>
</dbReference>
<feature type="domain" description="Chorein N-terminal" evidence="4">
    <location>
        <begin position="219"/>
        <end position="429"/>
    </location>
</feature>
<feature type="domain" description="Intermembrane lipid transfer protein VPS13-like C-terminal" evidence="6">
    <location>
        <begin position="3227"/>
        <end position="3296"/>
    </location>
</feature>
<dbReference type="InterPro" id="IPR009543">
    <property type="entry name" value="VPS13_VAB"/>
</dbReference>
<dbReference type="Pfam" id="PF25037">
    <property type="entry name" value="VPS13_C"/>
    <property type="match status" value="1"/>
</dbReference>
<evidence type="ECO:0000259" key="4">
    <source>
        <dbReference type="Pfam" id="PF12624"/>
    </source>
</evidence>
<evidence type="ECO:0000256" key="2">
    <source>
        <dbReference type="ARBA" id="ARBA00022448"/>
    </source>
</evidence>
<evidence type="ECO:0000256" key="3">
    <source>
        <dbReference type="ARBA" id="ARBA00023055"/>
    </source>
</evidence>
<evidence type="ECO:0008006" key="9">
    <source>
        <dbReference type="Google" id="ProtNLM"/>
    </source>
</evidence>
<dbReference type="GO" id="GO:0006869">
    <property type="term" value="P:lipid transport"/>
    <property type="evidence" value="ECO:0007669"/>
    <property type="project" value="UniProtKB-KW"/>
</dbReference>
<name>A0AAV7F5X2_ARIFI</name>